<dbReference type="AlphaFoldDB" id="A0A875RX39"/>
<dbReference type="RefSeq" id="XP_038777131.1">
    <property type="nucleotide sequence ID" value="XM_038921203.1"/>
</dbReference>
<accession>A0A875RX39</accession>
<reference evidence="2" key="1">
    <citation type="submission" date="2020-10" db="EMBL/GenBank/DDBJ databases">
        <authorList>
            <person name="Roach M.J.R."/>
        </authorList>
    </citation>
    <scope>NUCLEOTIDE SEQUENCE</scope>
    <source>
        <strain evidence="2">CBS 1945</strain>
    </source>
</reference>
<gene>
    <name evidence="2" type="ORF">FOA43_000878</name>
</gene>
<evidence type="ECO:0000313" key="3">
    <source>
        <dbReference type="Proteomes" id="UP000662931"/>
    </source>
</evidence>
<dbReference type="GeneID" id="62194279"/>
<sequence>MTYIVDRTVYKNSNVTISKRLPPVYGSPLVVDNQFPLAQFSRIYNNLMAYLKTAKLNFELTSDEWQMVMRINYLDEETKMTVSILNGCIKRNQSVYLSDFSFLEHYIILMKFIYKLSESFDPLIPQEALVGTEVDYDNVEELNTLFNDILIYQNAKRIAGEVTDGQYDNSYIIIKVFKFFHALLEKLNDEVHLFEDYTKHPETVRRRQILRLILAYTKVLFDDNPEINDPDEVGFDNLFKFVHAVMRHYNKIRVFGTDSGMEEFNNYITVSDFLAFESFKSNVLNALLKGEEEASKEEDTLFIKELPRLPTRPIIPSHNHSSRRPPPPSSPTVIQPTPAVPTTALSEVILLPENFRVSLKTRKPIRRENSKKNKSLPRRWINELVKPSDQLTSELIKYTEKDLIVQKERSKPSSNDLSTATKTIKGRKVSLLARIYEEKLFGENYIY</sequence>
<evidence type="ECO:0000256" key="1">
    <source>
        <dbReference type="SAM" id="MobiDB-lite"/>
    </source>
</evidence>
<dbReference type="EMBL" id="CP064812">
    <property type="protein sequence ID" value="QPG73566.1"/>
    <property type="molecule type" value="Genomic_DNA"/>
</dbReference>
<feature type="region of interest" description="Disordered" evidence="1">
    <location>
        <begin position="311"/>
        <end position="338"/>
    </location>
</feature>
<keyword evidence="3" id="KW-1185">Reference proteome</keyword>
<name>A0A875RX39_EENNA</name>
<dbReference type="OrthoDB" id="410651at2759"/>
<dbReference type="Proteomes" id="UP000662931">
    <property type="component" value="Chromosome 1"/>
</dbReference>
<protein>
    <submittedName>
        <fullName evidence="2">Uncharacterized protein</fullName>
    </submittedName>
</protein>
<dbReference type="KEGG" id="bnn:FOA43_000878"/>
<organism evidence="2 3">
    <name type="scientific">Eeniella nana</name>
    <name type="common">Yeast</name>
    <name type="synonym">Brettanomyces nanus</name>
    <dbReference type="NCBI Taxonomy" id="13502"/>
    <lineage>
        <taxon>Eukaryota</taxon>
        <taxon>Fungi</taxon>
        <taxon>Dikarya</taxon>
        <taxon>Ascomycota</taxon>
        <taxon>Saccharomycotina</taxon>
        <taxon>Pichiomycetes</taxon>
        <taxon>Pichiales</taxon>
        <taxon>Pichiaceae</taxon>
        <taxon>Brettanomyces</taxon>
    </lineage>
</organism>
<evidence type="ECO:0000313" key="2">
    <source>
        <dbReference type="EMBL" id="QPG73566.1"/>
    </source>
</evidence>
<proteinExistence type="predicted"/>